<feature type="non-terminal residue" evidence="3">
    <location>
        <position position="1"/>
    </location>
</feature>
<dbReference type="Proteomes" id="UP000677228">
    <property type="component" value="Unassembled WGS sequence"/>
</dbReference>
<dbReference type="EMBL" id="CAJOBA010076473">
    <property type="protein sequence ID" value="CAF4420399.1"/>
    <property type="molecule type" value="Genomic_DNA"/>
</dbReference>
<protein>
    <submittedName>
        <fullName evidence="3">Uncharacterized protein</fullName>
    </submittedName>
</protein>
<name>A0A8S2VVM4_9BILA</name>
<comment type="caution">
    <text evidence="3">The sequence shown here is derived from an EMBL/GenBank/DDBJ whole genome shotgun (WGS) entry which is preliminary data.</text>
</comment>
<feature type="region of interest" description="Disordered" evidence="1">
    <location>
        <begin position="1"/>
        <end position="32"/>
    </location>
</feature>
<evidence type="ECO:0000256" key="1">
    <source>
        <dbReference type="SAM" id="MobiDB-lite"/>
    </source>
</evidence>
<feature type="compositionally biased region" description="Low complexity" evidence="1">
    <location>
        <begin position="13"/>
        <end position="25"/>
    </location>
</feature>
<dbReference type="EMBL" id="CAJNOK010052367">
    <property type="protein sequence ID" value="CAF1608047.1"/>
    <property type="molecule type" value="Genomic_DNA"/>
</dbReference>
<dbReference type="Proteomes" id="UP000682733">
    <property type="component" value="Unassembled WGS sequence"/>
</dbReference>
<gene>
    <name evidence="2" type="ORF">OVA965_LOCUS42490</name>
    <name evidence="3" type="ORF">TMI583_LOCUS44423</name>
</gene>
<accession>A0A8S2VVM4</accession>
<sequence>NDHNERRYLNSDTNTNRNATPTTRTSEINPPSPCPLCQGRHWKDDCPLLRQQQRGLFNNRSVLTRNVYASKINDTSNIHIEELIIQ</sequence>
<evidence type="ECO:0000313" key="2">
    <source>
        <dbReference type="EMBL" id="CAF1608047.1"/>
    </source>
</evidence>
<evidence type="ECO:0000313" key="4">
    <source>
        <dbReference type="Proteomes" id="UP000682733"/>
    </source>
</evidence>
<proteinExistence type="predicted"/>
<evidence type="ECO:0000313" key="3">
    <source>
        <dbReference type="EMBL" id="CAF4420399.1"/>
    </source>
</evidence>
<reference evidence="3" key="1">
    <citation type="submission" date="2021-02" db="EMBL/GenBank/DDBJ databases">
        <authorList>
            <person name="Nowell W R."/>
        </authorList>
    </citation>
    <scope>NUCLEOTIDE SEQUENCE</scope>
</reference>
<organism evidence="3 4">
    <name type="scientific">Didymodactylos carnosus</name>
    <dbReference type="NCBI Taxonomy" id="1234261"/>
    <lineage>
        <taxon>Eukaryota</taxon>
        <taxon>Metazoa</taxon>
        <taxon>Spiralia</taxon>
        <taxon>Gnathifera</taxon>
        <taxon>Rotifera</taxon>
        <taxon>Eurotatoria</taxon>
        <taxon>Bdelloidea</taxon>
        <taxon>Philodinida</taxon>
        <taxon>Philodinidae</taxon>
        <taxon>Didymodactylos</taxon>
    </lineage>
</organism>
<dbReference type="AlphaFoldDB" id="A0A8S2VVM4"/>